<feature type="region of interest" description="Disordered" evidence="2">
    <location>
        <begin position="181"/>
        <end position="202"/>
    </location>
</feature>
<dbReference type="CDD" id="cd12797">
    <property type="entry name" value="M23_peptidase"/>
    <property type="match status" value="1"/>
</dbReference>
<protein>
    <submittedName>
        <fullName evidence="4">Peptidoglycan DD-metalloendopeptidase family protein</fullName>
    </submittedName>
</protein>
<dbReference type="Proteomes" id="UP001595615">
    <property type="component" value="Unassembled WGS sequence"/>
</dbReference>
<feature type="domain" description="LysM" evidence="3">
    <location>
        <begin position="56"/>
        <end position="100"/>
    </location>
</feature>
<name>A0ABV7X8B8_9SPHN</name>
<dbReference type="PROSITE" id="PS51257">
    <property type="entry name" value="PROKAR_LIPOPROTEIN"/>
    <property type="match status" value="1"/>
</dbReference>
<proteinExistence type="inferred from homology"/>
<feature type="region of interest" description="Disordered" evidence="2">
    <location>
        <begin position="17"/>
        <end position="37"/>
    </location>
</feature>
<evidence type="ECO:0000313" key="4">
    <source>
        <dbReference type="EMBL" id="MFC3711978.1"/>
    </source>
</evidence>
<comment type="caution">
    <text evidence="4">The sequence shown here is derived from an EMBL/GenBank/DDBJ whole genome shotgun (WGS) entry which is preliminary data.</text>
</comment>
<sequence length="336" mass="34865">MTRGLLLALLLGLAACSTPEPPRPAPRPAPVAAKPTPKPAWVPRKVVADGREVAASRVTVAAGDSLSRIAQRTGTGVGALAAENNLSAPFTLRPGQVIRIPAGRYHSVKPGETGITIAQAYGVRWSTVVTANRLSPPYTLEVADVLRLPAKQVVATMTLEERAKAYTLDIDDLITGSEPAAPARPVATATASAPRPPAPKPVAEPAAFTGRFVWPLEGRILSSFGAKPAGRYNDGINIKANAGTPIKAAADGIVAYAGDGIAGFGGLVLLKHGDGWVTAYAHAEELLVARGDTVKRGDLIARAGATGSVDEPQLHFEIRRGRTPVNPVPLLPKSAS</sequence>
<evidence type="ECO:0000256" key="2">
    <source>
        <dbReference type="SAM" id="MobiDB-lite"/>
    </source>
</evidence>
<dbReference type="PANTHER" id="PTHR21666">
    <property type="entry name" value="PEPTIDASE-RELATED"/>
    <property type="match status" value="1"/>
</dbReference>
<feature type="compositionally biased region" description="Pro residues" evidence="2">
    <location>
        <begin position="19"/>
        <end position="29"/>
    </location>
</feature>
<comment type="similarity">
    <text evidence="1">Belongs to the E.coli NlpD/Haemophilus LppB family.</text>
</comment>
<evidence type="ECO:0000259" key="3">
    <source>
        <dbReference type="PROSITE" id="PS51782"/>
    </source>
</evidence>
<gene>
    <name evidence="4" type="ORF">ACFOMD_05315</name>
</gene>
<evidence type="ECO:0000256" key="1">
    <source>
        <dbReference type="ARBA" id="ARBA00038420"/>
    </source>
</evidence>
<feature type="compositionally biased region" description="Low complexity" evidence="2">
    <location>
        <begin position="181"/>
        <end position="193"/>
    </location>
</feature>
<dbReference type="PANTHER" id="PTHR21666:SF263">
    <property type="entry name" value="MUREIN HYDROLASE ACTIVATOR NLPD"/>
    <property type="match status" value="1"/>
</dbReference>
<dbReference type="SUPFAM" id="SSF51261">
    <property type="entry name" value="Duplicated hybrid motif"/>
    <property type="match status" value="1"/>
</dbReference>
<dbReference type="RefSeq" id="WP_380857982.1">
    <property type="nucleotide sequence ID" value="NZ_JBHRXV010000004.1"/>
</dbReference>
<dbReference type="Pfam" id="PF01551">
    <property type="entry name" value="Peptidase_M23"/>
    <property type="match status" value="1"/>
</dbReference>
<dbReference type="Gene3D" id="3.10.350.10">
    <property type="entry name" value="LysM domain"/>
    <property type="match status" value="2"/>
</dbReference>
<feature type="domain" description="LysM" evidence="3">
    <location>
        <begin position="104"/>
        <end position="148"/>
    </location>
</feature>
<dbReference type="Gene3D" id="2.70.70.10">
    <property type="entry name" value="Glucose Permease (Domain IIA)"/>
    <property type="match status" value="1"/>
</dbReference>
<dbReference type="SUPFAM" id="SSF54106">
    <property type="entry name" value="LysM domain"/>
    <property type="match status" value="1"/>
</dbReference>
<dbReference type="CDD" id="cd00118">
    <property type="entry name" value="LysM"/>
    <property type="match status" value="2"/>
</dbReference>
<organism evidence="4 5">
    <name type="scientific">Sphingoaurantiacus capsulatus</name>
    <dbReference type="NCBI Taxonomy" id="1771310"/>
    <lineage>
        <taxon>Bacteria</taxon>
        <taxon>Pseudomonadati</taxon>
        <taxon>Pseudomonadota</taxon>
        <taxon>Alphaproteobacteria</taxon>
        <taxon>Sphingomonadales</taxon>
        <taxon>Sphingosinicellaceae</taxon>
        <taxon>Sphingoaurantiacus</taxon>
    </lineage>
</organism>
<keyword evidence="5" id="KW-1185">Reference proteome</keyword>
<dbReference type="InterPro" id="IPR011055">
    <property type="entry name" value="Dup_hybrid_motif"/>
</dbReference>
<dbReference type="SMART" id="SM00257">
    <property type="entry name" value="LysM"/>
    <property type="match status" value="2"/>
</dbReference>
<dbReference type="InterPro" id="IPR036779">
    <property type="entry name" value="LysM_dom_sf"/>
</dbReference>
<accession>A0ABV7X8B8</accession>
<evidence type="ECO:0000313" key="5">
    <source>
        <dbReference type="Proteomes" id="UP001595615"/>
    </source>
</evidence>
<dbReference type="Pfam" id="PF01476">
    <property type="entry name" value="LysM"/>
    <property type="match status" value="2"/>
</dbReference>
<reference evidence="5" key="1">
    <citation type="journal article" date="2019" name="Int. J. Syst. Evol. Microbiol.">
        <title>The Global Catalogue of Microorganisms (GCM) 10K type strain sequencing project: providing services to taxonomists for standard genome sequencing and annotation.</title>
        <authorList>
            <consortium name="The Broad Institute Genomics Platform"/>
            <consortium name="The Broad Institute Genome Sequencing Center for Infectious Disease"/>
            <person name="Wu L."/>
            <person name="Ma J."/>
        </authorList>
    </citation>
    <scope>NUCLEOTIDE SEQUENCE [LARGE SCALE GENOMIC DNA]</scope>
    <source>
        <strain evidence="5">KCTC 42644</strain>
    </source>
</reference>
<dbReference type="InterPro" id="IPR016047">
    <property type="entry name" value="M23ase_b-sheet_dom"/>
</dbReference>
<dbReference type="EMBL" id="JBHRXV010000004">
    <property type="protein sequence ID" value="MFC3711978.1"/>
    <property type="molecule type" value="Genomic_DNA"/>
</dbReference>
<dbReference type="InterPro" id="IPR050570">
    <property type="entry name" value="Cell_wall_metabolism_enzyme"/>
</dbReference>
<dbReference type="InterPro" id="IPR018392">
    <property type="entry name" value="LysM"/>
</dbReference>
<dbReference type="PROSITE" id="PS51782">
    <property type="entry name" value="LYSM"/>
    <property type="match status" value="2"/>
</dbReference>